<evidence type="ECO:0008006" key="3">
    <source>
        <dbReference type="Google" id="ProtNLM"/>
    </source>
</evidence>
<dbReference type="SUPFAM" id="SSF158837">
    <property type="entry name" value="AGR C 984p-like"/>
    <property type="match status" value="5"/>
</dbReference>
<dbReference type="InterPro" id="IPR010626">
    <property type="entry name" value="DUF1217"/>
</dbReference>
<name>A0A2I7KAP5_9RHOB</name>
<gene>
    <name evidence="1" type="ORF">PhaeoP88_02329</name>
</gene>
<evidence type="ECO:0000313" key="2">
    <source>
        <dbReference type="Proteomes" id="UP000236447"/>
    </source>
</evidence>
<dbReference type="Gene3D" id="1.10.3700.10">
    <property type="entry name" value="AGR C 984p-like"/>
    <property type="match status" value="5"/>
</dbReference>
<dbReference type="AlphaFoldDB" id="A0A2I7KAP5"/>
<organism evidence="1 2">
    <name type="scientific">Phaeobacter inhibens</name>
    <dbReference type="NCBI Taxonomy" id="221822"/>
    <lineage>
        <taxon>Bacteria</taxon>
        <taxon>Pseudomonadati</taxon>
        <taxon>Pseudomonadota</taxon>
        <taxon>Alphaproteobacteria</taxon>
        <taxon>Rhodobacterales</taxon>
        <taxon>Roseobacteraceae</taxon>
        <taxon>Phaeobacter</taxon>
    </lineage>
</organism>
<accession>A0A2I7KAP5</accession>
<protein>
    <recommendedName>
        <fullName evidence="3">Flagellar protein</fullName>
    </recommendedName>
</protein>
<dbReference type="EMBL" id="CP010725">
    <property type="protein sequence ID" value="AUQ99684.1"/>
    <property type="molecule type" value="Genomic_DNA"/>
</dbReference>
<proteinExistence type="predicted"/>
<dbReference type="RefSeq" id="WP_102858921.1">
    <property type="nucleotide sequence ID" value="NZ_CP010725.1"/>
</dbReference>
<reference evidence="1 2" key="1">
    <citation type="journal article" date="2017" name="Front. Microbiol.">
        <title>Phaeobacter piscinae sp. nov., a species of the Roseobacter group and potential aquaculture probiont.</title>
        <authorList>
            <person name="Sonnenschein E.C."/>
            <person name="Phippen C.B.W."/>
            <person name="Nielsen K.F."/>
            <person name="Mateiu R.V."/>
            <person name="Melchiorsen J."/>
            <person name="Gram L."/>
            <person name="Overmann J."/>
            <person name="Freese H.M."/>
        </authorList>
    </citation>
    <scope>NUCLEOTIDE SEQUENCE [LARGE SCALE GENOMIC DNA]</scope>
    <source>
        <strain evidence="1 2">P88</strain>
    </source>
</reference>
<dbReference type="InterPro" id="IPR023157">
    <property type="entry name" value="AGR-C-984p-like_sf"/>
</dbReference>
<dbReference type="Pfam" id="PF06748">
    <property type="entry name" value="DUF1217"/>
    <property type="match status" value="5"/>
</dbReference>
<reference evidence="1 2" key="2">
    <citation type="journal article" date="2017" name="Genome Biol. Evol.">
        <title>Trajectories and Drivers of Genome Evolution in Surface-Associated Marine Phaeobacter.</title>
        <authorList>
            <person name="Freese H.M."/>
            <person name="Sikorski J."/>
            <person name="Bunk B."/>
            <person name="Scheuner C."/>
            <person name="Meier-Kolthoff J.P."/>
            <person name="Sproer C."/>
            <person name="Gram L."/>
            <person name="Overmann J."/>
        </authorList>
    </citation>
    <scope>NUCLEOTIDE SEQUENCE [LARGE SCALE GENOMIC DNA]</scope>
    <source>
        <strain evidence="1 2">P88</strain>
    </source>
</reference>
<sequence>MTFSPYVLGTGIAGWNFLDRTRVQQQQIFEKSPILDRAVQDFTQKIEGIQSSDQLLDDYNVLKVALGAFGLDEDINNRAFIKKVLDSDLSEPTSFANRLNDNRYLGLAQTFGFGNDAGPQLPSSSVEKPYANVASPEDLLSNQTLLNQALDDFGLKKYAGNEFFLMRVLESDTTDPASFVNRLSDSKLADFANAFQFNQPPEYTSSMEALVGEFNAMNDGNGPANADELLENEDLLKAVVDSFDLEYTNTIFLKRMLESNPYDLDSPVNQQEDPRYLAMSRAFGFGISDINSFTSPEELLAQPQLLEDALEQFNLSNPGEQYIRDVLESDLSDPNSFVNQPSNLAFYDFAEAFQNEWPSAPSRMQVLADEVGGKLAGYEQPQQFVFDFDAFEAGLDVFNISERELDFDVMIKAFESDLSSEISYANLHRDPNLKAMAHAFAFNPGGSDHTYPAGFAQEIADLYKDRNFEIAIGESDPNMRLALSLERELQSIADAGGSEDAHWFGIIGSPPLKSMFETALGLPASFGQLDVDRQVNEMKERAQTSFGTTHPADLLEPETLDAFRNRFLLLSGLNSDQAANGFSDPIFTLFQ</sequence>
<evidence type="ECO:0000313" key="1">
    <source>
        <dbReference type="EMBL" id="AUQ99684.1"/>
    </source>
</evidence>
<dbReference type="Proteomes" id="UP000236447">
    <property type="component" value="Chromosome"/>
</dbReference>